<name>A0ACB9SAM6_9MYRT</name>
<protein>
    <submittedName>
        <fullName evidence="1">Uncharacterized protein</fullName>
    </submittedName>
</protein>
<keyword evidence="2" id="KW-1185">Reference proteome</keyword>
<evidence type="ECO:0000313" key="2">
    <source>
        <dbReference type="Proteomes" id="UP001057402"/>
    </source>
</evidence>
<organism evidence="1 2">
    <name type="scientific">Melastoma candidum</name>
    <dbReference type="NCBI Taxonomy" id="119954"/>
    <lineage>
        <taxon>Eukaryota</taxon>
        <taxon>Viridiplantae</taxon>
        <taxon>Streptophyta</taxon>
        <taxon>Embryophyta</taxon>
        <taxon>Tracheophyta</taxon>
        <taxon>Spermatophyta</taxon>
        <taxon>Magnoliopsida</taxon>
        <taxon>eudicotyledons</taxon>
        <taxon>Gunneridae</taxon>
        <taxon>Pentapetalae</taxon>
        <taxon>rosids</taxon>
        <taxon>malvids</taxon>
        <taxon>Myrtales</taxon>
        <taxon>Melastomataceae</taxon>
        <taxon>Melastomatoideae</taxon>
        <taxon>Melastomateae</taxon>
        <taxon>Melastoma</taxon>
    </lineage>
</organism>
<accession>A0ACB9SAM6</accession>
<sequence>MRSVREAGSEVCDGDNWDDDDDEDDDDGTTNDFLSRFVWIMRSKLNEAYPDCNKQAVDGGDSVSHDLYEDLWRTVWEVSNKVVEDMEKKKKKEKMKGFLQDLKLRRCVGFLARWSKVVDKIHEAEEVAFPQEPKPITGKCELATEKILSMGMEDDPSPLLAEWVESFCNLAGLIRFLCR</sequence>
<comment type="caution">
    <text evidence="1">The sequence shown here is derived from an EMBL/GenBank/DDBJ whole genome shotgun (WGS) entry which is preliminary data.</text>
</comment>
<proteinExistence type="predicted"/>
<evidence type="ECO:0000313" key="1">
    <source>
        <dbReference type="EMBL" id="KAI4388440.1"/>
    </source>
</evidence>
<dbReference type="Proteomes" id="UP001057402">
    <property type="component" value="Chromosome 1"/>
</dbReference>
<reference evidence="2" key="1">
    <citation type="journal article" date="2023" name="Front. Plant Sci.">
        <title>Chromosomal-level genome assembly of Melastoma candidum provides insights into trichome evolution.</title>
        <authorList>
            <person name="Zhong Y."/>
            <person name="Wu W."/>
            <person name="Sun C."/>
            <person name="Zou P."/>
            <person name="Liu Y."/>
            <person name="Dai S."/>
            <person name="Zhou R."/>
        </authorList>
    </citation>
    <scope>NUCLEOTIDE SEQUENCE [LARGE SCALE GENOMIC DNA]</scope>
</reference>
<dbReference type="EMBL" id="CM042880">
    <property type="protein sequence ID" value="KAI4388440.1"/>
    <property type="molecule type" value="Genomic_DNA"/>
</dbReference>
<gene>
    <name evidence="1" type="ORF">MLD38_000765</name>
</gene>